<proteinExistence type="predicted"/>
<dbReference type="EMBL" id="GBRH01255264">
    <property type="protein sequence ID" value="JAD42631.1"/>
    <property type="molecule type" value="Transcribed_RNA"/>
</dbReference>
<organism evidence="1">
    <name type="scientific">Arundo donax</name>
    <name type="common">Giant reed</name>
    <name type="synonym">Donax arundinaceus</name>
    <dbReference type="NCBI Taxonomy" id="35708"/>
    <lineage>
        <taxon>Eukaryota</taxon>
        <taxon>Viridiplantae</taxon>
        <taxon>Streptophyta</taxon>
        <taxon>Embryophyta</taxon>
        <taxon>Tracheophyta</taxon>
        <taxon>Spermatophyta</taxon>
        <taxon>Magnoliopsida</taxon>
        <taxon>Liliopsida</taxon>
        <taxon>Poales</taxon>
        <taxon>Poaceae</taxon>
        <taxon>PACMAD clade</taxon>
        <taxon>Arundinoideae</taxon>
        <taxon>Arundineae</taxon>
        <taxon>Arundo</taxon>
    </lineage>
</organism>
<name>A0A0A8ZV24_ARUDO</name>
<reference evidence="1" key="2">
    <citation type="journal article" date="2015" name="Data Brief">
        <title>Shoot transcriptome of the giant reed, Arundo donax.</title>
        <authorList>
            <person name="Barrero R.A."/>
            <person name="Guerrero F.D."/>
            <person name="Moolhuijzen P."/>
            <person name="Goolsby J.A."/>
            <person name="Tidwell J."/>
            <person name="Bellgard S.E."/>
            <person name="Bellgard M.I."/>
        </authorList>
    </citation>
    <scope>NUCLEOTIDE SEQUENCE</scope>
    <source>
        <tissue evidence="1">Shoot tissue taken approximately 20 cm above the soil surface</tissue>
    </source>
</reference>
<reference evidence="1" key="1">
    <citation type="submission" date="2014-09" db="EMBL/GenBank/DDBJ databases">
        <authorList>
            <person name="Magalhaes I.L.F."/>
            <person name="Oliveira U."/>
            <person name="Santos F.R."/>
            <person name="Vidigal T.H.D.A."/>
            <person name="Brescovit A.D."/>
            <person name="Santos A.J."/>
        </authorList>
    </citation>
    <scope>NUCLEOTIDE SEQUENCE</scope>
    <source>
        <tissue evidence="1">Shoot tissue taken approximately 20 cm above the soil surface</tissue>
    </source>
</reference>
<accession>A0A0A8ZV24</accession>
<dbReference type="AlphaFoldDB" id="A0A0A8ZV24"/>
<evidence type="ECO:0000313" key="1">
    <source>
        <dbReference type="EMBL" id="JAD42631.1"/>
    </source>
</evidence>
<sequence>MPGSFHTKWFKIARNAKN</sequence>
<protein>
    <submittedName>
        <fullName evidence="1">Uncharacterized protein</fullName>
    </submittedName>
</protein>